<dbReference type="PANTHER" id="PTHR37534">
    <property type="entry name" value="TRANSCRIPTIONAL ACTIVATOR PROTEIN UGA3"/>
    <property type="match status" value="1"/>
</dbReference>
<dbReference type="EMBL" id="JACCJB010000005">
    <property type="protein sequence ID" value="KAF6227463.1"/>
    <property type="molecule type" value="Genomic_DNA"/>
</dbReference>
<feature type="region of interest" description="Disordered" evidence="3">
    <location>
        <begin position="57"/>
        <end position="182"/>
    </location>
</feature>
<feature type="region of interest" description="Disordered" evidence="3">
    <location>
        <begin position="253"/>
        <end position="299"/>
    </location>
</feature>
<dbReference type="PROSITE" id="PS50048">
    <property type="entry name" value="ZN2_CY6_FUNGAL_2"/>
    <property type="match status" value="1"/>
</dbReference>
<feature type="compositionally biased region" description="Polar residues" evidence="3">
    <location>
        <begin position="113"/>
        <end position="139"/>
    </location>
</feature>
<gene>
    <name evidence="5" type="ORF">HO133_008907</name>
</gene>
<protein>
    <recommendedName>
        <fullName evidence="4">Zn(2)-C6 fungal-type domain-containing protein</fullName>
    </recommendedName>
</protein>
<dbReference type="GO" id="GO:0005634">
    <property type="term" value="C:nucleus"/>
    <property type="evidence" value="ECO:0007669"/>
    <property type="project" value="UniProtKB-SubCell"/>
</dbReference>
<dbReference type="GO" id="GO:0000981">
    <property type="term" value="F:DNA-binding transcription factor activity, RNA polymerase II-specific"/>
    <property type="evidence" value="ECO:0007669"/>
    <property type="project" value="InterPro"/>
</dbReference>
<dbReference type="PANTHER" id="PTHR37534:SF43">
    <property type="entry name" value="FINGER DOMAIN PROTEIN, PUTATIVE (AFU_ORTHOLOGUE AFUA_1G01850)-RELATED"/>
    <property type="match status" value="1"/>
</dbReference>
<organism evidence="5 6">
    <name type="scientific">Letharia lupina</name>
    <dbReference type="NCBI Taxonomy" id="560253"/>
    <lineage>
        <taxon>Eukaryota</taxon>
        <taxon>Fungi</taxon>
        <taxon>Dikarya</taxon>
        <taxon>Ascomycota</taxon>
        <taxon>Pezizomycotina</taxon>
        <taxon>Lecanoromycetes</taxon>
        <taxon>OSLEUM clade</taxon>
        <taxon>Lecanoromycetidae</taxon>
        <taxon>Lecanorales</taxon>
        <taxon>Lecanorineae</taxon>
        <taxon>Parmeliaceae</taxon>
        <taxon>Letharia</taxon>
    </lineage>
</organism>
<sequence>MAAGELGRIYITPITAEHARPCKNRKIKCGEERPKCDNCERQGETCDYSIRLNWEGRSKRKGSNETQASSNATSPPAKLHRSSSSQDTVSTTSTVSTIRELSPNPATGFMPTQYASPNYTSSHPAQSSPYRDHISTAQLSRIRDQGTGTYPSPADSSMESPPLPNPSNLPYGGHHHSLSNGGMPPPFQSPQFSFPNHINPYETPGAAFADHTAKKLRLSPSIDSSDGYPKNPAFPPSNFAAARQMKLGPMISPQSMRYQSSSPSNGSVRVPLTPAASSAGSEDIHQSMTGPSPQQLQDSNDFRRLSVKSLLSEDSPADSASSSDSAFPGKLNIGPFHYQKTTYGVDRGFPDLDLPHNNDMIALSGVTPTMGIADLDRNEADLGNEDLYSEFGFGLNASEGFNEGSGYYASPVTVSISRSLEPLPPTLQDNPMNLLYFHHFVNHTARMLVPHDCSENPFKSILPQTHAVAIHDTNLLNLILTYSASHRSRLLNHPEPITRIALWVQDVFPALRRTLSDPSGHISNSNLATAILLASLEIVNPSTFEVKVPWQQHLHIARRMILARGGANSVHRRDKASYFLTRWFAYLDVMGSLSGGRNDRPLFSGDYWATDSSDKDQDYQIDCLLGFTSRCVSILAKIAELARNCENERIDPAGYVREDWQPSVETRKEAERLKADLMEARMHRYQGCPHRRASTQIEDSSYNLELVTTNEAFHHAGLIHVNRRVLGKSSMDPEVQFAVHEIVSALYKVRKGGTAEGCLLFPMFTAGCDAQEPEQRERIMERLKRMEGLGMSHVRKARALMEKVWETGRPWETLVTGEDFFG</sequence>
<dbReference type="InterPro" id="IPR021858">
    <property type="entry name" value="Fun_TF"/>
</dbReference>
<dbReference type="RefSeq" id="XP_037155771.1">
    <property type="nucleotide sequence ID" value="XM_037299770.1"/>
</dbReference>
<accession>A0A8H6FGX6</accession>
<reference evidence="5 6" key="1">
    <citation type="journal article" date="2020" name="Genomics">
        <title>Complete, high-quality genomes from long-read metagenomic sequencing of two wolf lichen thalli reveals enigmatic genome architecture.</title>
        <authorList>
            <person name="McKenzie S.K."/>
            <person name="Walston R.F."/>
            <person name="Allen J.L."/>
        </authorList>
    </citation>
    <scope>NUCLEOTIDE SEQUENCE [LARGE SCALE GENOMIC DNA]</scope>
    <source>
        <strain evidence="5">WasteWater1</strain>
    </source>
</reference>
<evidence type="ECO:0000256" key="2">
    <source>
        <dbReference type="ARBA" id="ARBA00023242"/>
    </source>
</evidence>
<feature type="compositionally biased region" description="Polar residues" evidence="3">
    <location>
        <begin position="253"/>
        <end position="267"/>
    </location>
</feature>
<dbReference type="GeneID" id="59337302"/>
<keyword evidence="6" id="KW-1185">Reference proteome</keyword>
<dbReference type="GO" id="GO:0008270">
    <property type="term" value="F:zinc ion binding"/>
    <property type="evidence" value="ECO:0007669"/>
    <property type="project" value="InterPro"/>
</dbReference>
<dbReference type="Gene3D" id="4.10.240.10">
    <property type="entry name" value="Zn(2)-C6 fungal-type DNA-binding domain"/>
    <property type="match status" value="1"/>
</dbReference>
<feature type="domain" description="Zn(2)-C6 fungal-type" evidence="4">
    <location>
        <begin position="22"/>
        <end position="48"/>
    </location>
</feature>
<evidence type="ECO:0000256" key="1">
    <source>
        <dbReference type="ARBA" id="ARBA00004123"/>
    </source>
</evidence>
<dbReference type="Proteomes" id="UP000593566">
    <property type="component" value="Unassembled WGS sequence"/>
</dbReference>
<comment type="subcellular location">
    <subcellularLocation>
        <location evidence="1">Nucleus</location>
    </subcellularLocation>
</comment>
<evidence type="ECO:0000313" key="6">
    <source>
        <dbReference type="Proteomes" id="UP000593566"/>
    </source>
</evidence>
<feature type="compositionally biased region" description="Polar residues" evidence="3">
    <location>
        <begin position="146"/>
        <end position="159"/>
    </location>
</feature>
<dbReference type="Pfam" id="PF11951">
    <property type="entry name" value="Fungal_trans_2"/>
    <property type="match status" value="1"/>
</dbReference>
<keyword evidence="2" id="KW-0539">Nucleus</keyword>
<proteinExistence type="predicted"/>
<dbReference type="GO" id="GO:0000976">
    <property type="term" value="F:transcription cis-regulatory region binding"/>
    <property type="evidence" value="ECO:0007669"/>
    <property type="project" value="TreeGrafter"/>
</dbReference>
<dbReference type="InterPro" id="IPR001138">
    <property type="entry name" value="Zn2Cys6_DnaBD"/>
</dbReference>
<evidence type="ECO:0000313" key="5">
    <source>
        <dbReference type="EMBL" id="KAF6227463.1"/>
    </source>
</evidence>
<comment type="caution">
    <text evidence="5">The sequence shown here is derived from an EMBL/GenBank/DDBJ whole genome shotgun (WGS) entry which is preliminary data.</text>
</comment>
<evidence type="ECO:0000256" key="3">
    <source>
        <dbReference type="SAM" id="MobiDB-lite"/>
    </source>
</evidence>
<dbReference type="GO" id="GO:0045944">
    <property type="term" value="P:positive regulation of transcription by RNA polymerase II"/>
    <property type="evidence" value="ECO:0007669"/>
    <property type="project" value="TreeGrafter"/>
</dbReference>
<dbReference type="AlphaFoldDB" id="A0A8H6FGX6"/>
<dbReference type="InterPro" id="IPR036864">
    <property type="entry name" value="Zn2-C6_fun-type_DNA-bd_sf"/>
</dbReference>
<feature type="compositionally biased region" description="Low complexity" evidence="3">
    <location>
        <begin position="82"/>
        <end position="97"/>
    </location>
</feature>
<evidence type="ECO:0000259" key="4">
    <source>
        <dbReference type="PROSITE" id="PS50048"/>
    </source>
</evidence>
<feature type="compositionally biased region" description="Polar residues" evidence="3">
    <location>
        <begin position="275"/>
        <end position="299"/>
    </location>
</feature>
<dbReference type="CDD" id="cd00067">
    <property type="entry name" value="GAL4"/>
    <property type="match status" value="1"/>
</dbReference>
<dbReference type="Pfam" id="PF00172">
    <property type="entry name" value="Zn_clus"/>
    <property type="match status" value="1"/>
</dbReference>
<name>A0A8H6FGX6_9LECA</name>
<feature type="compositionally biased region" description="Polar residues" evidence="3">
    <location>
        <begin position="64"/>
        <end position="74"/>
    </location>
</feature>
<dbReference type="SUPFAM" id="SSF57701">
    <property type="entry name" value="Zn2/Cys6 DNA-binding domain"/>
    <property type="match status" value="1"/>
</dbReference>